<dbReference type="EMBL" id="LR743507">
    <property type="protein sequence ID" value="CAA2099625.1"/>
    <property type="molecule type" value="Genomic_DNA"/>
</dbReference>
<dbReference type="PROSITE" id="PS51318">
    <property type="entry name" value="TAT"/>
    <property type="match status" value="1"/>
</dbReference>
<evidence type="ECO:0000313" key="2">
    <source>
        <dbReference type="EMBL" id="CAA2099625.1"/>
    </source>
</evidence>
<dbReference type="AlphaFoldDB" id="A0A679ISI4"/>
<feature type="region of interest" description="Disordered" evidence="1">
    <location>
        <begin position="1"/>
        <end position="25"/>
    </location>
</feature>
<name>A0A679ISI4_VARPD</name>
<evidence type="ECO:0000256" key="1">
    <source>
        <dbReference type="SAM" id="MobiDB-lite"/>
    </source>
</evidence>
<organism evidence="2">
    <name type="scientific">Variovorax paradoxus</name>
    <dbReference type="NCBI Taxonomy" id="34073"/>
    <lineage>
        <taxon>Bacteria</taxon>
        <taxon>Pseudomonadati</taxon>
        <taxon>Pseudomonadota</taxon>
        <taxon>Betaproteobacteria</taxon>
        <taxon>Burkholderiales</taxon>
        <taxon>Comamonadaceae</taxon>
        <taxon>Variovorax</taxon>
    </lineage>
</organism>
<proteinExistence type="predicted"/>
<accession>A0A679ISI4</accession>
<dbReference type="Pfam" id="PF05787">
    <property type="entry name" value="PhoX"/>
    <property type="match status" value="1"/>
</dbReference>
<dbReference type="InterPro" id="IPR006311">
    <property type="entry name" value="TAT_signal"/>
</dbReference>
<dbReference type="PANTHER" id="PTHR35399:SF2">
    <property type="entry name" value="DUF839 DOMAIN-CONTAINING PROTEIN"/>
    <property type="match status" value="1"/>
</dbReference>
<gene>
    <name evidence="2" type="ORF">VVAX_00331</name>
</gene>
<evidence type="ECO:0008006" key="3">
    <source>
        <dbReference type="Google" id="ProtNLM"/>
    </source>
</evidence>
<protein>
    <recommendedName>
        <fullName evidence="3">Phosphatase</fullName>
    </recommendedName>
</protein>
<dbReference type="InterPro" id="IPR008557">
    <property type="entry name" value="PhoX"/>
</dbReference>
<dbReference type="RefSeq" id="WP_339088101.1">
    <property type="nucleotide sequence ID" value="NZ_LR743507.1"/>
</dbReference>
<dbReference type="PANTHER" id="PTHR35399">
    <property type="entry name" value="SLR8030 PROTEIN"/>
    <property type="match status" value="1"/>
</dbReference>
<reference evidence="2" key="1">
    <citation type="submission" date="2019-12" db="EMBL/GenBank/DDBJ databases">
        <authorList>
            <person name="Cremers G."/>
        </authorList>
    </citation>
    <scope>NUCLEOTIDE SEQUENCE</scope>
    <source>
        <strain evidence="2">Vvax</strain>
    </source>
</reference>
<sequence>MTIAHPHAGDRCVDPDDVGTNPTDNPRFDEIAASRLNRRRLLGWGVGTAGSALLAACGGGGGGGSGAFLPAAPATAAPAPSGNVDTSPAATPPAAPRLGFDAVAKSLADVVAVPAGYTASVLYRLGDPIAAEVPAYRNDGSDEAATYDRRAGDHHDGMTFFGIDASDRWDPAHATRGLLVMNHESMTQLFLHPAGRTVSGTGNAAMRTVADEVQREFYLHGVSVIEVERRDGSWRYRQDSRFNRRIHAVTEMVLSGPAAGTGDMRTRYSPDGTRTRGTVNNCANGATPWGTYLTCEENWAGYFRRIGAIDDPQRSPRELASFQRYGVRGVGGSSRLWATPRPDTADHLYGRWNAEIAGATATDDYRNVANTYGWVVEIDPFDPSGTPKKRTALGRFGHEGACLGPVVPGKPLVWYMGDDAQNEYVYKFVSARAWDPADVGAGMVAGDKYMDEGRLYAARFNEDGSGDWLELGLGINGITAASKAYAFADAADVLINARLAADAAGATKMDRPEWTAVHPKNGEIYLTLTNSTARSAGGANITNAANPRAYTEGGPSLSSGNPNGHIVRFADAGGEPDAVRFAWDVYLFGARSNAGPNVNLSELDADNDFSSPDGLWFSQASPGLLWLQTDDSKYTDVTNCMMLAALPGRVGDGGAKRIANASYVLTDNDEVVGHVAEQKTFVGKPPGADGLRRFLVGPVECEITGVAESGDGRALFVNIQHPGEDTSSLRDPAAFTSHWPDGGNARPRSATVVITRDDGGVIGL</sequence>